<keyword evidence="5 8" id="KW-0812">Transmembrane</keyword>
<organism evidence="10 11">
    <name type="scientific">Virgibacillus phasianinus</name>
    <dbReference type="NCBI Taxonomy" id="2017483"/>
    <lineage>
        <taxon>Bacteria</taxon>
        <taxon>Bacillati</taxon>
        <taxon>Bacillota</taxon>
        <taxon>Bacilli</taxon>
        <taxon>Bacillales</taxon>
        <taxon>Bacillaceae</taxon>
        <taxon>Virgibacillus</taxon>
    </lineage>
</organism>
<evidence type="ECO:0000256" key="2">
    <source>
        <dbReference type="ARBA" id="ARBA00008335"/>
    </source>
</evidence>
<keyword evidence="7 8" id="KW-0472">Membrane</keyword>
<feature type="transmembrane region" description="Helical" evidence="8">
    <location>
        <begin position="104"/>
        <end position="128"/>
    </location>
</feature>
<feature type="transmembrane region" description="Helical" evidence="8">
    <location>
        <begin position="55"/>
        <end position="75"/>
    </location>
</feature>
<feature type="transmembrane region" description="Helical" evidence="8">
    <location>
        <begin position="285"/>
        <end position="302"/>
    </location>
</feature>
<feature type="transmembrane region" description="Helical" evidence="8">
    <location>
        <begin position="140"/>
        <end position="160"/>
    </location>
</feature>
<gene>
    <name evidence="10" type="ORF">CFK37_11265</name>
</gene>
<evidence type="ECO:0000256" key="1">
    <source>
        <dbReference type="ARBA" id="ARBA00004651"/>
    </source>
</evidence>
<comment type="similarity">
    <text evidence="2">Belongs to the major facilitator superfamily.</text>
</comment>
<dbReference type="GO" id="GO:0022857">
    <property type="term" value="F:transmembrane transporter activity"/>
    <property type="evidence" value="ECO:0007669"/>
    <property type="project" value="InterPro"/>
</dbReference>
<dbReference type="CDD" id="cd17324">
    <property type="entry name" value="MFS_NepI_like"/>
    <property type="match status" value="1"/>
</dbReference>
<evidence type="ECO:0000256" key="8">
    <source>
        <dbReference type="SAM" id="Phobius"/>
    </source>
</evidence>
<keyword evidence="11" id="KW-1185">Reference proteome</keyword>
<evidence type="ECO:0000256" key="7">
    <source>
        <dbReference type="ARBA" id="ARBA00023136"/>
    </source>
</evidence>
<reference evidence="10 11" key="1">
    <citation type="submission" date="2017-07" db="EMBL/GenBank/DDBJ databases">
        <title>Virgibacillus sp. LM2416.</title>
        <authorList>
            <person name="Tak E.J."/>
            <person name="Bae J.-W."/>
        </authorList>
    </citation>
    <scope>NUCLEOTIDE SEQUENCE [LARGE SCALE GENOMIC DNA]</scope>
    <source>
        <strain evidence="10 11">LM2416</strain>
    </source>
</reference>
<dbReference type="InterPro" id="IPR036259">
    <property type="entry name" value="MFS_trans_sf"/>
</dbReference>
<proteinExistence type="inferred from homology"/>
<feature type="transmembrane region" description="Helical" evidence="8">
    <location>
        <begin position="82"/>
        <end position="98"/>
    </location>
</feature>
<feature type="domain" description="Major facilitator superfamily (MFS) profile" evidence="9">
    <location>
        <begin position="17"/>
        <end position="396"/>
    </location>
</feature>
<dbReference type="PANTHER" id="PTHR43271:SF1">
    <property type="entry name" value="INNER MEMBRANE TRANSPORT PROTEIN YNFM"/>
    <property type="match status" value="1"/>
</dbReference>
<dbReference type="InterPro" id="IPR011701">
    <property type="entry name" value="MFS"/>
</dbReference>
<dbReference type="OrthoDB" id="63984at2"/>
<evidence type="ECO:0000256" key="5">
    <source>
        <dbReference type="ARBA" id="ARBA00022692"/>
    </source>
</evidence>
<protein>
    <submittedName>
        <fullName evidence="10">MFS transporter</fullName>
    </submittedName>
</protein>
<evidence type="ECO:0000313" key="10">
    <source>
        <dbReference type="EMBL" id="ASK62680.1"/>
    </source>
</evidence>
<dbReference type="Pfam" id="PF07690">
    <property type="entry name" value="MFS_1"/>
    <property type="match status" value="1"/>
</dbReference>
<feature type="transmembrane region" description="Helical" evidence="8">
    <location>
        <begin position="261"/>
        <end position="278"/>
    </location>
</feature>
<feature type="transmembrane region" description="Helical" evidence="8">
    <location>
        <begin position="367"/>
        <end position="391"/>
    </location>
</feature>
<evidence type="ECO:0000256" key="6">
    <source>
        <dbReference type="ARBA" id="ARBA00022989"/>
    </source>
</evidence>
<dbReference type="PROSITE" id="PS50850">
    <property type="entry name" value="MFS"/>
    <property type="match status" value="1"/>
</dbReference>
<feature type="transmembrane region" description="Helical" evidence="8">
    <location>
        <begin position="343"/>
        <end position="361"/>
    </location>
</feature>
<evidence type="ECO:0000259" key="9">
    <source>
        <dbReference type="PROSITE" id="PS50850"/>
    </source>
</evidence>
<dbReference type="Gene3D" id="1.20.1250.20">
    <property type="entry name" value="MFS general substrate transporter like domains"/>
    <property type="match status" value="1"/>
</dbReference>
<feature type="transmembrane region" description="Helical" evidence="8">
    <location>
        <begin position="220"/>
        <end position="241"/>
    </location>
</feature>
<sequence length="396" mass="42970">MVSSMQYTIKDFYFWKITMCLALASFFVFASMYAVQPLLPVFVKQFGVAVSTSSLSISLTIIGLIIGLIVLGFLSDRNGRTFYIKFALVGSIIPFLLIPLTDSFFILLLLRFIQGFALAGLPAASIAYISEEIDRRSASVAVALYISSNALGGMMGRVVTGYITDHYAWETAFYFLAVVGVVVLIAVFLTLPKSNRFEATNLSFSRDIEAFLFHLKNPRLLLVFGLGIVLQFSFTGLWTYLPFYLDGPPFSLSLQAISYTFFAYGLGVVGSPFAGWLAGKFGLRIVRICGVITFGTGIFLTLSDSLVMLVIGLCVGCLGFFTAHSLSAASVSEQATHHKGSASSLYLVSYYVGVALGSTAVGPLYGAAGWLGLVLFAGLLPIIYIIFVTVLTKRWA</sequence>
<accession>A0A220U3K8</accession>
<feature type="transmembrane region" description="Helical" evidence="8">
    <location>
        <begin position="12"/>
        <end position="35"/>
    </location>
</feature>
<dbReference type="GO" id="GO:0005886">
    <property type="term" value="C:plasma membrane"/>
    <property type="evidence" value="ECO:0007669"/>
    <property type="project" value="UniProtKB-SubCell"/>
</dbReference>
<dbReference type="EMBL" id="CP022315">
    <property type="protein sequence ID" value="ASK62680.1"/>
    <property type="molecule type" value="Genomic_DNA"/>
</dbReference>
<evidence type="ECO:0000256" key="4">
    <source>
        <dbReference type="ARBA" id="ARBA00022475"/>
    </source>
</evidence>
<dbReference type="InterPro" id="IPR020846">
    <property type="entry name" value="MFS_dom"/>
</dbReference>
<dbReference type="Proteomes" id="UP000198312">
    <property type="component" value="Chromosome"/>
</dbReference>
<dbReference type="SUPFAM" id="SSF103473">
    <property type="entry name" value="MFS general substrate transporter"/>
    <property type="match status" value="1"/>
</dbReference>
<keyword evidence="4" id="KW-1003">Cell membrane</keyword>
<feature type="transmembrane region" description="Helical" evidence="8">
    <location>
        <begin position="308"/>
        <end position="331"/>
    </location>
</feature>
<comment type="subcellular location">
    <subcellularLocation>
        <location evidence="1">Cell membrane</location>
        <topology evidence="1">Multi-pass membrane protein</topology>
    </subcellularLocation>
</comment>
<evidence type="ECO:0000256" key="3">
    <source>
        <dbReference type="ARBA" id="ARBA00022448"/>
    </source>
</evidence>
<dbReference type="PANTHER" id="PTHR43271">
    <property type="entry name" value="BLL2771 PROTEIN"/>
    <property type="match status" value="1"/>
</dbReference>
<feature type="transmembrane region" description="Helical" evidence="8">
    <location>
        <begin position="172"/>
        <end position="191"/>
    </location>
</feature>
<name>A0A220U3K8_9BACI</name>
<keyword evidence="3" id="KW-0813">Transport</keyword>
<dbReference type="KEGG" id="vil:CFK37_11265"/>
<dbReference type="AlphaFoldDB" id="A0A220U3K8"/>
<evidence type="ECO:0000313" key="11">
    <source>
        <dbReference type="Proteomes" id="UP000198312"/>
    </source>
</evidence>
<keyword evidence="6 8" id="KW-1133">Transmembrane helix</keyword>